<evidence type="ECO:0008006" key="5">
    <source>
        <dbReference type="Google" id="ProtNLM"/>
    </source>
</evidence>
<dbReference type="Proteomes" id="UP000239735">
    <property type="component" value="Unassembled WGS sequence"/>
</dbReference>
<feature type="compositionally biased region" description="Low complexity" evidence="1">
    <location>
        <begin position="35"/>
        <end position="56"/>
    </location>
</feature>
<protein>
    <recommendedName>
        <fullName evidence="5">Outer membrane protein beta-barrel domain-containing protein</fullName>
    </recommendedName>
</protein>
<feature type="signal peptide" evidence="2">
    <location>
        <begin position="1"/>
        <end position="29"/>
    </location>
</feature>
<dbReference type="Gene3D" id="2.40.160.20">
    <property type="match status" value="1"/>
</dbReference>
<keyword evidence="2" id="KW-0732">Signal</keyword>
<gene>
    <name evidence="3" type="ORF">SBA5_140002</name>
</gene>
<accession>A0A2N9L5A6</accession>
<name>A0A2N9L5A6_9BACT</name>
<evidence type="ECO:0000313" key="3">
    <source>
        <dbReference type="EMBL" id="SPE18135.1"/>
    </source>
</evidence>
<dbReference type="AlphaFoldDB" id="A0A2N9L5A6"/>
<proteinExistence type="predicted"/>
<organism evidence="3 4">
    <name type="scientific">Candidatus Sulfuritelmatomonas gaucii</name>
    <dbReference type="NCBI Taxonomy" id="2043161"/>
    <lineage>
        <taxon>Bacteria</taxon>
        <taxon>Pseudomonadati</taxon>
        <taxon>Acidobacteriota</taxon>
        <taxon>Terriglobia</taxon>
        <taxon>Terriglobales</taxon>
        <taxon>Acidobacteriaceae</taxon>
        <taxon>Candidatus Sulfuritelmatomonas</taxon>
    </lineage>
</organism>
<feature type="chain" id="PRO_5014763900" description="Outer membrane protein beta-barrel domain-containing protein" evidence="2">
    <location>
        <begin position="30"/>
        <end position="299"/>
    </location>
</feature>
<evidence type="ECO:0000313" key="4">
    <source>
        <dbReference type="Proteomes" id="UP000239735"/>
    </source>
</evidence>
<dbReference type="EMBL" id="OKRB01000046">
    <property type="protein sequence ID" value="SPE18135.1"/>
    <property type="molecule type" value="Genomic_DNA"/>
</dbReference>
<dbReference type="InterPro" id="IPR011250">
    <property type="entry name" value="OMP/PagP_B-barrel"/>
</dbReference>
<dbReference type="SUPFAM" id="SSF56925">
    <property type="entry name" value="OMPA-like"/>
    <property type="match status" value="1"/>
</dbReference>
<reference evidence="4" key="1">
    <citation type="submission" date="2018-02" db="EMBL/GenBank/DDBJ databases">
        <authorList>
            <person name="Hausmann B."/>
        </authorList>
    </citation>
    <scope>NUCLEOTIDE SEQUENCE [LARGE SCALE GENOMIC DNA]</scope>
    <source>
        <strain evidence="4">Peat soil MAG SbA5</strain>
    </source>
</reference>
<sequence length="299" mass="31121">MSYTFWMRLARCAGLAAAVVLFTCYVANAQSTAPSQDQASSGQASSSQASDTSYSSSQSGTAQVAELALPEAPAPRPSAAASGQYGNGGGNGGGEKKGIFHRLTFEAGGGFNAPISSSVTYGFNLTVGGGVRFDPHFSTLIEYQFLDDKLPGALIAETNGEATGGNAHIWSFTVDPVVDLAPKATNDVYVTGGGGFYRKVTTFTFPMAQEFCTYFTCGIGYVPGTVGHFSSNQGGFNVGGGFQHRLGGMYGESTTALFAEVRYLDVLSPAIVGKSANGLPPVTIDKDTKVLPISFGVRW</sequence>
<feature type="region of interest" description="Disordered" evidence="1">
    <location>
        <begin position="34"/>
        <end position="56"/>
    </location>
</feature>
<evidence type="ECO:0000256" key="2">
    <source>
        <dbReference type="SAM" id="SignalP"/>
    </source>
</evidence>
<dbReference type="OrthoDB" id="121699at2"/>
<evidence type="ECO:0000256" key="1">
    <source>
        <dbReference type="SAM" id="MobiDB-lite"/>
    </source>
</evidence>